<evidence type="ECO:0000313" key="4">
    <source>
        <dbReference type="EMBL" id="VTR45201.1"/>
    </source>
</evidence>
<dbReference type="EC" id="3.2.2.n1" evidence="3"/>
<evidence type="ECO:0000256" key="1">
    <source>
        <dbReference type="ARBA" id="ARBA00000274"/>
    </source>
</evidence>
<accession>A0A4U9VP28</accession>
<keyword evidence="3" id="KW-0203">Cytokinin biosynthesis</keyword>
<dbReference type="Gene3D" id="3.40.50.450">
    <property type="match status" value="1"/>
</dbReference>
<keyword evidence="3" id="KW-0378">Hydrolase</keyword>
<protein>
    <recommendedName>
        <fullName evidence="3">Cytokinin riboside 5'-monophosphate phosphoribohydrolase</fullName>
        <ecNumber evidence="3">3.2.2.n1</ecNumber>
    </recommendedName>
</protein>
<evidence type="ECO:0000256" key="3">
    <source>
        <dbReference type="RuleBase" id="RU363015"/>
    </source>
</evidence>
<evidence type="ECO:0000313" key="5">
    <source>
        <dbReference type="Proteomes" id="UP000308196"/>
    </source>
</evidence>
<dbReference type="InterPro" id="IPR031100">
    <property type="entry name" value="LOG_fam"/>
</dbReference>
<organism evidence="4 5">
    <name type="scientific">Sphingobacterium thalpophilum</name>
    <dbReference type="NCBI Taxonomy" id="259"/>
    <lineage>
        <taxon>Bacteria</taxon>
        <taxon>Pseudomonadati</taxon>
        <taxon>Bacteroidota</taxon>
        <taxon>Sphingobacteriia</taxon>
        <taxon>Sphingobacteriales</taxon>
        <taxon>Sphingobacteriaceae</taxon>
        <taxon>Sphingobacterium</taxon>
    </lineage>
</organism>
<dbReference type="InterPro" id="IPR005269">
    <property type="entry name" value="LOG"/>
</dbReference>
<comment type="catalytic activity">
    <reaction evidence="1">
        <text>AMP + H2O = D-ribose 5-phosphate + adenine</text>
        <dbReference type="Rhea" id="RHEA:20129"/>
        <dbReference type="ChEBI" id="CHEBI:15377"/>
        <dbReference type="ChEBI" id="CHEBI:16708"/>
        <dbReference type="ChEBI" id="CHEBI:78346"/>
        <dbReference type="ChEBI" id="CHEBI:456215"/>
        <dbReference type="EC" id="3.2.2.4"/>
    </reaction>
</comment>
<dbReference type="KEGG" id="stha:NCTC11429_03179"/>
<dbReference type="GO" id="GO:0005829">
    <property type="term" value="C:cytosol"/>
    <property type="evidence" value="ECO:0007669"/>
    <property type="project" value="TreeGrafter"/>
</dbReference>
<dbReference type="PANTHER" id="PTHR31223:SF70">
    <property type="entry name" value="LOG FAMILY PROTEIN YJL055W"/>
    <property type="match status" value="1"/>
</dbReference>
<sequence length="208" mass="23305">MKGLTHFFLYLRMNKIKSIVVFCASSLGHSNVYAEEAKYLGQTLVQRGIRLIYGGSRVGLMGTIANAVLDQGGEVIGVIPHFLNSKEREHTGVTKLITVDSMHDRKRIMNEHADAAIALPGGFGTLEELFEMITWGQLGLHRKPVGILNTNGFYDHLIDFIAHMVDEGLLKKENRDMLLVGNTIAELLDQMEHYCAPQVTKWVNKEQI</sequence>
<dbReference type="AlphaFoldDB" id="A0A4U9VP28"/>
<proteinExistence type="inferred from homology"/>
<dbReference type="Proteomes" id="UP000308196">
    <property type="component" value="Chromosome"/>
</dbReference>
<dbReference type="SUPFAM" id="SSF102405">
    <property type="entry name" value="MCP/YpsA-like"/>
    <property type="match status" value="1"/>
</dbReference>
<dbReference type="Pfam" id="PF03641">
    <property type="entry name" value="Lysine_decarbox"/>
    <property type="match status" value="1"/>
</dbReference>
<dbReference type="STRING" id="1123265.GCA_000686625_01632"/>
<name>A0A4U9VP28_9SPHI</name>
<dbReference type="PANTHER" id="PTHR31223">
    <property type="entry name" value="LOG FAMILY PROTEIN YJL055W"/>
    <property type="match status" value="1"/>
</dbReference>
<reference evidence="4 5" key="1">
    <citation type="submission" date="2019-05" db="EMBL/GenBank/DDBJ databases">
        <authorList>
            <consortium name="Pathogen Informatics"/>
        </authorList>
    </citation>
    <scope>NUCLEOTIDE SEQUENCE [LARGE SCALE GENOMIC DNA]</scope>
    <source>
        <strain evidence="4 5">NCTC11429</strain>
    </source>
</reference>
<evidence type="ECO:0000256" key="2">
    <source>
        <dbReference type="ARBA" id="ARBA00006763"/>
    </source>
</evidence>
<dbReference type="NCBIfam" id="TIGR00730">
    <property type="entry name" value="Rossman fold protein, TIGR00730 family"/>
    <property type="match status" value="1"/>
</dbReference>
<dbReference type="EMBL" id="LR590484">
    <property type="protein sequence ID" value="VTR45201.1"/>
    <property type="molecule type" value="Genomic_DNA"/>
</dbReference>
<dbReference type="GO" id="GO:0008714">
    <property type="term" value="F:AMP nucleosidase activity"/>
    <property type="evidence" value="ECO:0007669"/>
    <property type="project" value="UniProtKB-EC"/>
</dbReference>
<comment type="similarity">
    <text evidence="2 3">Belongs to the LOG family.</text>
</comment>
<dbReference type="GO" id="GO:0009691">
    <property type="term" value="P:cytokinin biosynthetic process"/>
    <property type="evidence" value="ECO:0007669"/>
    <property type="project" value="UniProtKB-UniRule"/>
</dbReference>
<gene>
    <name evidence="4" type="primary">yvdD_1</name>
    <name evidence="4" type="ORF">NCTC11429_03179</name>
</gene>